<evidence type="ECO:0000256" key="1">
    <source>
        <dbReference type="ARBA" id="ARBA00001974"/>
    </source>
</evidence>
<evidence type="ECO:0000256" key="2">
    <source>
        <dbReference type="ARBA" id="ARBA00004829"/>
    </source>
</evidence>
<evidence type="ECO:0000313" key="11">
    <source>
        <dbReference type="EMBL" id="GGB33948.1"/>
    </source>
</evidence>
<evidence type="ECO:0000256" key="8">
    <source>
        <dbReference type="ARBA" id="ARBA00031986"/>
    </source>
</evidence>
<evidence type="ECO:0000259" key="10">
    <source>
        <dbReference type="Pfam" id="PF01593"/>
    </source>
</evidence>
<dbReference type="PROSITE" id="PS00982">
    <property type="entry name" value="PHYTOENE_DH"/>
    <property type="match status" value="1"/>
</dbReference>
<evidence type="ECO:0000256" key="3">
    <source>
        <dbReference type="ARBA" id="ARBA00006046"/>
    </source>
</evidence>
<evidence type="ECO:0000256" key="7">
    <source>
        <dbReference type="ARBA" id="ARBA00023002"/>
    </source>
</evidence>
<dbReference type="InterPro" id="IPR002937">
    <property type="entry name" value="Amino_oxidase"/>
</dbReference>
<reference evidence="11" key="2">
    <citation type="submission" date="2020-09" db="EMBL/GenBank/DDBJ databases">
        <authorList>
            <person name="Sun Q."/>
            <person name="Zhou Y."/>
        </authorList>
    </citation>
    <scope>NUCLEOTIDE SEQUENCE</scope>
    <source>
        <strain evidence="11">CGMCC 1.12426</strain>
    </source>
</reference>
<evidence type="ECO:0000256" key="4">
    <source>
        <dbReference type="ARBA" id="ARBA00022630"/>
    </source>
</evidence>
<dbReference type="GO" id="GO:0016117">
    <property type="term" value="P:carotenoid biosynthetic process"/>
    <property type="evidence" value="ECO:0007669"/>
    <property type="project" value="UniProtKB-KW"/>
</dbReference>
<comment type="cofactor">
    <cofactor evidence="1">
        <name>FAD</name>
        <dbReference type="ChEBI" id="CHEBI:57692"/>
    </cofactor>
</comment>
<name>A0A916T7S6_9HYPH</name>
<dbReference type="EMBL" id="BMFA01000001">
    <property type="protein sequence ID" value="GGB33948.1"/>
    <property type="molecule type" value="Genomic_DNA"/>
</dbReference>
<dbReference type="Proteomes" id="UP000605148">
    <property type="component" value="Unassembled WGS sequence"/>
</dbReference>
<dbReference type="AlphaFoldDB" id="A0A916T7S6"/>
<evidence type="ECO:0000256" key="6">
    <source>
        <dbReference type="ARBA" id="ARBA00022827"/>
    </source>
</evidence>
<evidence type="ECO:0000256" key="5">
    <source>
        <dbReference type="ARBA" id="ARBA00022746"/>
    </source>
</evidence>
<sequence>MPHLIDVAYCQLMMTHHNPDLGTATVNDPRPHAIVIGSGFGGLAAAVRLGARGYRVTILERLDQPGGRARRFRQDGFTFDAGPTIITAPFILEELWTLCGRVMADDIALVPLDPFYTIRYDNGDVFRPSADTQRMRQEIGRLNPSDVEGYERYLQESERCFEAGFINLIDTPVDTVPRMMAVMPSLVRRRADRSVFKLASKYVADRRLRLALSFHPLFIGGNPLRTTGMMSLISYLEKEYGVHYAMGGTHALVEGLAKLIQSQGNSILTGADVDEITFEGNAATGVRLADGMTIPSDIVVSNADPGWTYTRLLRKRPAKRWTAKKIARSRHSMSLFVWYFGTNRTYGEVDHHTILMGPRYEHLLTDIFDRKILADDFSLYLYRPTKTDPGMAPPGCDSFYVLSPVPNLEADIDWETAAEPYRKKLEAYLEQTLLPGLSNHVVSSKLLTPTAFKDDLLSIKGAAFGIEPTLFQLAWFRPHNKSEELDNLFMVGAGTHPGAGLPGVISSAKILDKVVPHASQFA</sequence>
<comment type="pathway">
    <text evidence="2 9">Carotenoid biosynthesis.</text>
</comment>
<keyword evidence="6" id="KW-0274">FAD</keyword>
<accession>A0A916T7S6</accession>
<keyword evidence="5 9" id="KW-0125">Carotenoid biosynthesis</keyword>
<dbReference type="InterPro" id="IPR008150">
    <property type="entry name" value="Phytoene_DH_bac_CS"/>
</dbReference>
<dbReference type="InterPro" id="IPR036188">
    <property type="entry name" value="FAD/NAD-bd_sf"/>
</dbReference>
<evidence type="ECO:0000256" key="9">
    <source>
        <dbReference type="RuleBase" id="RU362075"/>
    </source>
</evidence>
<dbReference type="NCBIfam" id="TIGR02734">
    <property type="entry name" value="crtI_fam"/>
    <property type="match status" value="1"/>
</dbReference>
<dbReference type="PANTHER" id="PTHR43734">
    <property type="entry name" value="PHYTOENE DESATURASE"/>
    <property type="match status" value="1"/>
</dbReference>
<reference evidence="11" key="1">
    <citation type="journal article" date="2014" name="Int. J. Syst. Evol. Microbiol.">
        <title>Complete genome sequence of Corynebacterium casei LMG S-19264T (=DSM 44701T), isolated from a smear-ripened cheese.</title>
        <authorList>
            <consortium name="US DOE Joint Genome Institute (JGI-PGF)"/>
            <person name="Walter F."/>
            <person name="Albersmeier A."/>
            <person name="Kalinowski J."/>
            <person name="Ruckert C."/>
        </authorList>
    </citation>
    <scope>NUCLEOTIDE SEQUENCE</scope>
    <source>
        <strain evidence="11">CGMCC 1.12426</strain>
    </source>
</reference>
<keyword evidence="12" id="KW-1185">Reference proteome</keyword>
<keyword evidence="7 9" id="KW-0560">Oxidoreductase</keyword>
<feature type="domain" description="Amine oxidase" evidence="10">
    <location>
        <begin position="41"/>
        <end position="509"/>
    </location>
</feature>
<organism evidence="11 12">
    <name type="scientific">Roseibium aquae</name>
    <dbReference type="NCBI Taxonomy" id="1323746"/>
    <lineage>
        <taxon>Bacteria</taxon>
        <taxon>Pseudomonadati</taxon>
        <taxon>Pseudomonadota</taxon>
        <taxon>Alphaproteobacteria</taxon>
        <taxon>Hyphomicrobiales</taxon>
        <taxon>Stappiaceae</taxon>
        <taxon>Roseibium</taxon>
    </lineage>
</organism>
<comment type="caution">
    <text evidence="11">The sequence shown here is derived from an EMBL/GenBank/DDBJ whole genome shotgun (WGS) entry which is preliminary data.</text>
</comment>
<dbReference type="Gene3D" id="3.50.50.60">
    <property type="entry name" value="FAD/NAD(P)-binding domain"/>
    <property type="match status" value="2"/>
</dbReference>
<dbReference type="PANTHER" id="PTHR43734:SF3">
    <property type="entry name" value="B-CAROTENE KETOLASE"/>
    <property type="match status" value="1"/>
</dbReference>
<keyword evidence="4" id="KW-0285">Flavoprotein</keyword>
<dbReference type="InterPro" id="IPR014105">
    <property type="entry name" value="Carotenoid/retinoid_OxRdtase"/>
</dbReference>
<gene>
    <name evidence="11" type="ORF">GCM10011316_02540</name>
</gene>
<dbReference type="GO" id="GO:0016627">
    <property type="term" value="F:oxidoreductase activity, acting on the CH-CH group of donors"/>
    <property type="evidence" value="ECO:0007669"/>
    <property type="project" value="UniProtKB-ARBA"/>
</dbReference>
<evidence type="ECO:0000313" key="12">
    <source>
        <dbReference type="Proteomes" id="UP000605148"/>
    </source>
</evidence>
<dbReference type="Pfam" id="PF01593">
    <property type="entry name" value="Amino_oxidase"/>
    <property type="match status" value="1"/>
</dbReference>
<protein>
    <recommendedName>
        <fullName evidence="8">Phytoene dehydrogenase</fullName>
    </recommendedName>
</protein>
<proteinExistence type="inferred from homology"/>
<dbReference type="FunFam" id="3.50.50.60:FF:000378">
    <property type="entry name" value="Phytoene desaturase"/>
    <property type="match status" value="1"/>
</dbReference>
<comment type="similarity">
    <text evidence="3 9">Belongs to the carotenoid/retinoid oxidoreductase family.</text>
</comment>
<dbReference type="SUPFAM" id="SSF51905">
    <property type="entry name" value="FAD/NAD(P)-binding domain"/>
    <property type="match status" value="1"/>
</dbReference>